<dbReference type="PANTHER" id="PTHR46796">
    <property type="entry name" value="HTH-TYPE TRANSCRIPTIONAL ACTIVATOR RHAS-RELATED"/>
    <property type="match status" value="1"/>
</dbReference>
<dbReference type="InterPro" id="IPR003313">
    <property type="entry name" value="AraC-bd"/>
</dbReference>
<dbReference type="Gene3D" id="1.10.10.60">
    <property type="entry name" value="Homeodomain-like"/>
    <property type="match status" value="2"/>
</dbReference>
<accession>A0ABV5AZS9</accession>
<comment type="caution">
    <text evidence="5">The sequence shown here is derived from an EMBL/GenBank/DDBJ whole genome shotgun (WGS) entry which is preliminary data.</text>
</comment>
<dbReference type="Gene3D" id="2.60.120.10">
    <property type="entry name" value="Jelly Rolls"/>
    <property type="match status" value="1"/>
</dbReference>
<sequence>MKPQGLFRFKAGSGGSRPVITAYYFKEWNEYKMALHTHPSTEIMYAIAGNCAVELVYGGETHRAVLKKGEFIILDAHIPHRLLVEQSCRMLNVEFRFEELAGPYLSAAELAAADVQIASLLDCPQPYLLLREPHEVYHALKSLVLELDRKEHSEMLVQVQLTGLLLRIARLYHELESQNGDMQNQYVRQCLDFLHQNYDRPIQIKQVAEAVNLHPGYVQRIFKQKIGQSMMAYLTGFRMEKAKMLLRVTDIPVAEIADYVGVHSRPYLHKLFKSATGMTPSDYRQSAEAVRFAHEQRGDDC</sequence>
<keyword evidence="1" id="KW-0805">Transcription regulation</keyword>
<keyword evidence="3" id="KW-0804">Transcription</keyword>
<dbReference type="SUPFAM" id="SSF46689">
    <property type="entry name" value="Homeodomain-like"/>
    <property type="match status" value="2"/>
</dbReference>
<dbReference type="InterPro" id="IPR050204">
    <property type="entry name" value="AraC_XylS_family_regulators"/>
</dbReference>
<reference evidence="5 6" key="1">
    <citation type="submission" date="2024-09" db="EMBL/GenBank/DDBJ databases">
        <title>Paenibacillus zeirhizospherea sp. nov., isolated from surface of the maize (Zea mays) roots in a horticulture field, Hungary.</title>
        <authorList>
            <person name="Marton D."/>
            <person name="Farkas M."/>
            <person name="Bedics A."/>
            <person name="Toth E."/>
            <person name="Tancsics A."/>
            <person name="Boka K."/>
            <person name="Maroti G."/>
            <person name="Kriszt B."/>
            <person name="Cserhati M."/>
        </authorList>
    </citation>
    <scope>NUCLEOTIDE SEQUENCE [LARGE SCALE GENOMIC DNA]</scope>
    <source>
        <strain evidence="5 6">KCTC 33519</strain>
    </source>
</reference>
<dbReference type="Pfam" id="PF02311">
    <property type="entry name" value="AraC_binding"/>
    <property type="match status" value="1"/>
</dbReference>
<dbReference type="PROSITE" id="PS00041">
    <property type="entry name" value="HTH_ARAC_FAMILY_1"/>
    <property type="match status" value="1"/>
</dbReference>
<name>A0ABV5AZS9_9BACL</name>
<dbReference type="SMART" id="SM00342">
    <property type="entry name" value="HTH_ARAC"/>
    <property type="match status" value="1"/>
</dbReference>
<dbReference type="EMBL" id="JBHHMI010000038">
    <property type="protein sequence ID" value="MFB5269732.1"/>
    <property type="molecule type" value="Genomic_DNA"/>
</dbReference>
<protein>
    <submittedName>
        <fullName evidence="5">AraC family transcriptional regulator</fullName>
    </submittedName>
</protein>
<dbReference type="InterPro" id="IPR018062">
    <property type="entry name" value="HTH_AraC-typ_CS"/>
</dbReference>
<evidence type="ECO:0000256" key="1">
    <source>
        <dbReference type="ARBA" id="ARBA00023015"/>
    </source>
</evidence>
<keyword evidence="2" id="KW-0238">DNA-binding</keyword>
<evidence type="ECO:0000259" key="4">
    <source>
        <dbReference type="PROSITE" id="PS01124"/>
    </source>
</evidence>
<dbReference type="InterPro" id="IPR009057">
    <property type="entry name" value="Homeodomain-like_sf"/>
</dbReference>
<keyword evidence="6" id="KW-1185">Reference proteome</keyword>
<organism evidence="5 6">
    <name type="scientific">Paenibacillus enshidis</name>
    <dbReference type="NCBI Taxonomy" id="1458439"/>
    <lineage>
        <taxon>Bacteria</taxon>
        <taxon>Bacillati</taxon>
        <taxon>Bacillota</taxon>
        <taxon>Bacilli</taxon>
        <taxon>Bacillales</taxon>
        <taxon>Paenibacillaceae</taxon>
        <taxon>Paenibacillus</taxon>
    </lineage>
</organism>
<evidence type="ECO:0000313" key="6">
    <source>
        <dbReference type="Proteomes" id="UP001580346"/>
    </source>
</evidence>
<dbReference type="PANTHER" id="PTHR46796:SF13">
    <property type="entry name" value="HTH-TYPE TRANSCRIPTIONAL ACTIVATOR RHAS"/>
    <property type="match status" value="1"/>
</dbReference>
<dbReference type="InterPro" id="IPR018060">
    <property type="entry name" value="HTH_AraC"/>
</dbReference>
<dbReference type="Proteomes" id="UP001580346">
    <property type="component" value="Unassembled WGS sequence"/>
</dbReference>
<dbReference type="Pfam" id="PF12833">
    <property type="entry name" value="HTH_18"/>
    <property type="match status" value="1"/>
</dbReference>
<dbReference type="InterPro" id="IPR014710">
    <property type="entry name" value="RmlC-like_jellyroll"/>
</dbReference>
<dbReference type="InterPro" id="IPR011051">
    <property type="entry name" value="RmlC_Cupin_sf"/>
</dbReference>
<evidence type="ECO:0000313" key="5">
    <source>
        <dbReference type="EMBL" id="MFB5269732.1"/>
    </source>
</evidence>
<dbReference type="PROSITE" id="PS01124">
    <property type="entry name" value="HTH_ARAC_FAMILY_2"/>
    <property type="match status" value="1"/>
</dbReference>
<dbReference type="RefSeq" id="WP_375358003.1">
    <property type="nucleotide sequence ID" value="NZ_JBHHMI010000038.1"/>
</dbReference>
<evidence type="ECO:0000256" key="2">
    <source>
        <dbReference type="ARBA" id="ARBA00023125"/>
    </source>
</evidence>
<gene>
    <name evidence="5" type="ORF">ACE41H_23540</name>
</gene>
<feature type="domain" description="HTH araC/xylS-type" evidence="4">
    <location>
        <begin position="188"/>
        <end position="286"/>
    </location>
</feature>
<evidence type="ECO:0000256" key="3">
    <source>
        <dbReference type="ARBA" id="ARBA00023163"/>
    </source>
</evidence>
<proteinExistence type="predicted"/>
<dbReference type="SUPFAM" id="SSF51182">
    <property type="entry name" value="RmlC-like cupins"/>
    <property type="match status" value="1"/>
</dbReference>